<dbReference type="FunFam" id="3.40.50.300:FF:000016">
    <property type="entry name" value="Oligopeptide ABC transporter ATP-binding component"/>
    <property type="match status" value="2"/>
</dbReference>
<comment type="subcellular location">
    <subcellularLocation>
        <location evidence="1">Cell inner membrane</location>
        <topology evidence="1">Peripheral membrane protein</topology>
    </subcellularLocation>
</comment>
<dbReference type="EMBL" id="CP127247">
    <property type="protein sequence ID" value="WIY26934.1"/>
    <property type="molecule type" value="Genomic_DNA"/>
</dbReference>
<dbReference type="CDD" id="cd03257">
    <property type="entry name" value="ABC_NikE_OppD_transporters"/>
    <property type="match status" value="2"/>
</dbReference>
<evidence type="ECO:0000259" key="6">
    <source>
        <dbReference type="PROSITE" id="PS50893"/>
    </source>
</evidence>
<name>A0A9Y2L2Q3_9RHOB</name>
<dbReference type="RefSeq" id="WP_270917376.1">
    <property type="nucleotide sequence ID" value="NZ_CP127247.1"/>
</dbReference>
<evidence type="ECO:0000256" key="4">
    <source>
        <dbReference type="ARBA" id="ARBA00022741"/>
    </source>
</evidence>
<dbReference type="PROSITE" id="PS50893">
    <property type="entry name" value="ABC_TRANSPORTER_2"/>
    <property type="match status" value="2"/>
</dbReference>
<dbReference type="NCBIfam" id="NF008453">
    <property type="entry name" value="PRK11308.1"/>
    <property type="match status" value="2"/>
</dbReference>
<keyword evidence="3" id="KW-0813">Transport</keyword>
<dbReference type="AlphaFoldDB" id="A0A9Y2L2Q3"/>
<protein>
    <submittedName>
        <fullName evidence="7">ABC transporter ATP-binding protein</fullName>
    </submittedName>
</protein>
<dbReference type="InterPro" id="IPR017871">
    <property type="entry name" value="ABC_transporter-like_CS"/>
</dbReference>
<dbReference type="NCBIfam" id="NF007739">
    <property type="entry name" value="PRK10419.1"/>
    <property type="match status" value="2"/>
</dbReference>
<dbReference type="Proteomes" id="UP001238334">
    <property type="component" value="Chromosome"/>
</dbReference>
<evidence type="ECO:0000313" key="8">
    <source>
        <dbReference type="Proteomes" id="UP001238334"/>
    </source>
</evidence>
<gene>
    <name evidence="7" type="ORF">QPJ95_08490</name>
</gene>
<keyword evidence="8" id="KW-1185">Reference proteome</keyword>
<reference evidence="7 8" key="1">
    <citation type="submission" date="2023-06" db="EMBL/GenBank/DDBJ databases">
        <title>Parasedimentitalea psychrophila sp. nov., a psychrophilic bacterium isolated from deep-sea sediment.</title>
        <authorList>
            <person name="Li A."/>
        </authorList>
    </citation>
    <scope>NUCLEOTIDE SEQUENCE [LARGE SCALE GENOMIC DNA]</scope>
    <source>
        <strain evidence="7 8">QS115</strain>
    </source>
</reference>
<evidence type="ECO:0000256" key="3">
    <source>
        <dbReference type="ARBA" id="ARBA00022448"/>
    </source>
</evidence>
<evidence type="ECO:0000313" key="7">
    <source>
        <dbReference type="EMBL" id="WIY26934.1"/>
    </source>
</evidence>
<dbReference type="Pfam" id="PF08352">
    <property type="entry name" value="oligo_HPY"/>
    <property type="match status" value="2"/>
</dbReference>
<dbReference type="InterPro" id="IPR003593">
    <property type="entry name" value="AAA+_ATPase"/>
</dbReference>
<accession>A0A9Y2L2Q3</accession>
<dbReference type="InterPro" id="IPR050319">
    <property type="entry name" value="ABC_transp_ATP-bind"/>
</dbReference>
<dbReference type="SMART" id="SM00382">
    <property type="entry name" value="AAA"/>
    <property type="match status" value="2"/>
</dbReference>
<dbReference type="InterPro" id="IPR013563">
    <property type="entry name" value="Oligopep_ABC_C"/>
</dbReference>
<dbReference type="GO" id="GO:0055085">
    <property type="term" value="P:transmembrane transport"/>
    <property type="evidence" value="ECO:0007669"/>
    <property type="project" value="UniProtKB-ARBA"/>
</dbReference>
<dbReference type="KEGG" id="ppso:QPJ95_08490"/>
<dbReference type="GO" id="GO:0005886">
    <property type="term" value="C:plasma membrane"/>
    <property type="evidence" value="ECO:0007669"/>
    <property type="project" value="UniProtKB-SubCell"/>
</dbReference>
<dbReference type="PANTHER" id="PTHR43776">
    <property type="entry name" value="TRANSPORT ATP-BINDING PROTEIN"/>
    <property type="match status" value="1"/>
</dbReference>
<dbReference type="SUPFAM" id="SSF52540">
    <property type="entry name" value="P-loop containing nucleoside triphosphate hydrolases"/>
    <property type="match status" value="2"/>
</dbReference>
<dbReference type="GO" id="GO:0016887">
    <property type="term" value="F:ATP hydrolysis activity"/>
    <property type="evidence" value="ECO:0007669"/>
    <property type="project" value="InterPro"/>
</dbReference>
<keyword evidence="4" id="KW-0547">Nucleotide-binding</keyword>
<evidence type="ECO:0000256" key="2">
    <source>
        <dbReference type="ARBA" id="ARBA00005417"/>
    </source>
</evidence>
<dbReference type="PANTHER" id="PTHR43776:SF7">
    <property type="entry name" value="D,D-DIPEPTIDE TRANSPORT ATP-BINDING PROTEIN DDPF-RELATED"/>
    <property type="match status" value="1"/>
</dbReference>
<dbReference type="Pfam" id="PF00005">
    <property type="entry name" value="ABC_tran"/>
    <property type="match status" value="2"/>
</dbReference>
<comment type="similarity">
    <text evidence="2">Belongs to the ABC transporter superfamily.</text>
</comment>
<dbReference type="GO" id="GO:0005524">
    <property type="term" value="F:ATP binding"/>
    <property type="evidence" value="ECO:0007669"/>
    <property type="project" value="UniProtKB-KW"/>
</dbReference>
<evidence type="ECO:0000256" key="1">
    <source>
        <dbReference type="ARBA" id="ARBA00004417"/>
    </source>
</evidence>
<sequence length="604" mass="66293">MPLLTVQDLSVDFTTHDGPVKAVTGISFDIQPGECLGIVGESGSGKSQTFMAAMGLLPANGRASGSVRLNGSEILNLARLELNKIRGSDVGMIFQDPLTALTPHLRVGEQMREVLQVHKGMVGRQARRLCLDWLDRVQMPVAARRLDQFPHELSGGMRQRVMIAMSMLCNPRLLIADEPTTALDVTVQAEILDLMAELQKEQGTAIALITHDMGVVARMCDRIQVMRQGGFVESGTATEIFRSPKHAYTQALLKAMPRIDAADAPQLFETKARPILQVVDVKVHFQMKMPGGLFGHRVPLKAVDGVSFDVRQGETLGVVGESGCGKSTLARAVLQLIEPTGGGVSWLGQPIVGLKRAELNKYRKDLQIVFQDPLASLDPRMTISASIAEPLLTYRPDLTNRERKMTVADMMERVGLDRTLFNRYPHELSGGQNQRVGIARAMINRPKLIICDEAVSALDVSIQAQIIGLLRELQAEFGLALIFISHDLSVVRAISNRIMVLYLGRVVELGDGETVCARPQHPYTQSLISAVPIPDPDIERSRCRIKLPGELPSPLDPRAALRFLPSRLAAGEINYLPKLIQFAPNHYVAEHDPLELILRDGCLA</sequence>
<evidence type="ECO:0000256" key="5">
    <source>
        <dbReference type="ARBA" id="ARBA00022840"/>
    </source>
</evidence>
<dbReference type="PROSITE" id="PS00211">
    <property type="entry name" value="ABC_TRANSPORTER_1"/>
    <property type="match status" value="1"/>
</dbReference>
<dbReference type="Gene3D" id="3.40.50.300">
    <property type="entry name" value="P-loop containing nucleotide triphosphate hydrolases"/>
    <property type="match status" value="2"/>
</dbReference>
<dbReference type="NCBIfam" id="TIGR01727">
    <property type="entry name" value="oligo_HPY"/>
    <property type="match status" value="1"/>
</dbReference>
<feature type="domain" description="ABC transporter" evidence="6">
    <location>
        <begin position="276"/>
        <end position="528"/>
    </location>
</feature>
<feature type="domain" description="ABC transporter" evidence="6">
    <location>
        <begin position="6"/>
        <end position="253"/>
    </location>
</feature>
<dbReference type="InterPro" id="IPR027417">
    <property type="entry name" value="P-loop_NTPase"/>
</dbReference>
<organism evidence="7 8">
    <name type="scientific">Parasedimentitalea psychrophila</name>
    <dbReference type="NCBI Taxonomy" id="2997337"/>
    <lineage>
        <taxon>Bacteria</taxon>
        <taxon>Pseudomonadati</taxon>
        <taxon>Pseudomonadota</taxon>
        <taxon>Alphaproteobacteria</taxon>
        <taxon>Rhodobacterales</taxon>
        <taxon>Paracoccaceae</taxon>
        <taxon>Parasedimentitalea</taxon>
    </lineage>
</organism>
<dbReference type="GO" id="GO:0015833">
    <property type="term" value="P:peptide transport"/>
    <property type="evidence" value="ECO:0007669"/>
    <property type="project" value="InterPro"/>
</dbReference>
<proteinExistence type="inferred from homology"/>
<keyword evidence="5 7" id="KW-0067">ATP-binding</keyword>
<dbReference type="InterPro" id="IPR003439">
    <property type="entry name" value="ABC_transporter-like_ATP-bd"/>
</dbReference>